<feature type="compositionally biased region" description="Low complexity" evidence="1">
    <location>
        <begin position="387"/>
        <end position="398"/>
    </location>
</feature>
<gene>
    <name evidence="3" type="ORF">C8Q69DRAFT_520963</name>
</gene>
<feature type="domain" description="DUF3824" evidence="2">
    <location>
        <begin position="314"/>
        <end position="363"/>
    </location>
</feature>
<feature type="compositionally biased region" description="Basic and acidic residues" evidence="1">
    <location>
        <begin position="1"/>
        <end position="23"/>
    </location>
</feature>
<feature type="region of interest" description="Disordered" evidence="1">
    <location>
        <begin position="438"/>
        <end position="865"/>
    </location>
</feature>
<dbReference type="Pfam" id="PF12868">
    <property type="entry name" value="DUF3824"/>
    <property type="match status" value="3"/>
</dbReference>
<feature type="region of interest" description="Disordered" evidence="1">
    <location>
        <begin position="339"/>
        <end position="421"/>
    </location>
</feature>
<dbReference type="STRING" id="264951.A0A443HVL7"/>
<feature type="compositionally biased region" description="Basic residues" evidence="1">
    <location>
        <begin position="296"/>
        <end position="318"/>
    </location>
</feature>
<dbReference type="Proteomes" id="UP000283841">
    <property type="component" value="Unassembled WGS sequence"/>
</dbReference>
<organism evidence="3 4">
    <name type="scientific">Byssochlamys spectabilis</name>
    <name type="common">Paecilomyces variotii</name>
    <dbReference type="NCBI Taxonomy" id="264951"/>
    <lineage>
        <taxon>Eukaryota</taxon>
        <taxon>Fungi</taxon>
        <taxon>Dikarya</taxon>
        <taxon>Ascomycota</taxon>
        <taxon>Pezizomycotina</taxon>
        <taxon>Eurotiomycetes</taxon>
        <taxon>Eurotiomycetidae</taxon>
        <taxon>Eurotiales</taxon>
        <taxon>Thermoascaceae</taxon>
        <taxon>Paecilomyces</taxon>
    </lineage>
</organism>
<comment type="caution">
    <text evidence="3">The sequence shown here is derived from an EMBL/GenBank/DDBJ whole genome shotgun (WGS) entry which is preliminary data.</text>
</comment>
<feature type="compositionally biased region" description="Acidic residues" evidence="1">
    <location>
        <begin position="603"/>
        <end position="614"/>
    </location>
</feature>
<evidence type="ECO:0000313" key="4">
    <source>
        <dbReference type="Proteomes" id="UP000283841"/>
    </source>
</evidence>
<feature type="compositionally biased region" description="Basic and acidic residues" evidence="1">
    <location>
        <begin position="171"/>
        <end position="198"/>
    </location>
</feature>
<proteinExistence type="predicted"/>
<feature type="compositionally biased region" description="Low complexity" evidence="1">
    <location>
        <begin position="513"/>
        <end position="522"/>
    </location>
</feature>
<feature type="compositionally biased region" description="Basic and acidic residues" evidence="1">
    <location>
        <begin position="441"/>
        <end position="454"/>
    </location>
</feature>
<name>A0A443HVL7_BYSSP</name>
<feature type="domain" description="DUF3824" evidence="2">
    <location>
        <begin position="414"/>
        <end position="502"/>
    </location>
</feature>
<feature type="compositionally biased region" description="Basic residues" evidence="1">
    <location>
        <begin position="350"/>
        <end position="359"/>
    </location>
</feature>
<protein>
    <recommendedName>
        <fullName evidence="2">DUF3824 domain-containing protein</fullName>
    </recommendedName>
</protein>
<dbReference type="RefSeq" id="XP_028485524.1">
    <property type="nucleotide sequence ID" value="XM_028633510.1"/>
</dbReference>
<accession>A0A443HVL7</accession>
<keyword evidence="4" id="KW-1185">Reference proteome</keyword>
<feature type="compositionally biased region" description="Basic and acidic residues" evidence="1">
    <location>
        <begin position="286"/>
        <end position="295"/>
    </location>
</feature>
<feature type="compositionally biased region" description="Polar residues" evidence="1">
    <location>
        <begin position="729"/>
        <end position="740"/>
    </location>
</feature>
<dbReference type="PANTHER" id="PTHR35487:SF1">
    <property type="entry name" value="DUF3824 DOMAIN-CONTAINING PROTEIN"/>
    <property type="match status" value="1"/>
</dbReference>
<evidence type="ECO:0000313" key="3">
    <source>
        <dbReference type="EMBL" id="RWQ95879.1"/>
    </source>
</evidence>
<dbReference type="PANTHER" id="PTHR35487">
    <property type="entry name" value="DUF3824 DOMAIN-CONTAINING PROTEIN"/>
    <property type="match status" value="1"/>
</dbReference>
<feature type="compositionally biased region" description="Pro residues" evidence="1">
    <location>
        <begin position="642"/>
        <end position="692"/>
    </location>
</feature>
<feature type="region of interest" description="Disordered" evidence="1">
    <location>
        <begin position="273"/>
        <end position="318"/>
    </location>
</feature>
<feature type="compositionally biased region" description="Basic residues" evidence="1">
    <location>
        <begin position="276"/>
        <end position="285"/>
    </location>
</feature>
<sequence>MSLVYRERDREWDDYSGRSDPRSSHTTVRRYVIPPEEERERDVVYRREDPVTGDRELVIRRSTERDDRDYDRDYKLRLYERSERDYYDREYSQSDGLRRYSRSTEYLARPESAPQPIIIHERQPIIIHEARGPIYVSPREEPEYQVIHKTELVDREPRDREYYYQRRVREYDDERRSRRELSPEDSISERERDRRDQDYSSDDSMVYVRKETREYNGSPHRRHLAEGALLGAGAAELLRHHNKKEGNVSHGIGRVGRDVGGAALGAIAAGAIERARSHHRSRSRRRSESVDWDRGSHRRHHHRPRYRSRSRSSSHSRAKTLAELGLGAAALAGVVALARNKSKSRDGRERRSRSRHRRGSSPSDGGSEDDTRDDARNPAHRNKRMAEAGLAGAAVAGLIERHRSKSRSRRGERSRSRSKIRQALPVIAAGLGSAAVAGLYEKNKAKKENEEARPRRSRSRSRSRSGTYPDATRDSGGLIEYGDRPVYGNIPEADYYGRPPSPDGYYSDAIVPAATGAAAYGASRHRRRHRSPSRDSLYSSDAPDSDRSPRRRHRHKHHSSRSRSRHLAEAALAAAAGGFAADQYAKKKERKRAEKERRRHESDEDYDPYEDQYDPDPYTPPPPPAGAGPYAGDHHYPQTNSFPPPPGSAPVPPQSQPAPYNPGEYPPPPSAAPPPPQPYGYQPPPGPDPYAPRPRRADENVSAAPSPIPPTDAHHMVDGLRGKPPLSAASISQPPWSTNHEVGEGSHHERSSQPKTVAFDLPSDSSQESDRSSEPDTGYETDDSEATIDGSVPSHHRGSAGQHHRGPVSHSPTPHPEAHSPSRSHKHRASDKTAESDSDSTIDLPPRFDSQGRPIPQPDDDPLADHIQKLLNGIGSVLLR</sequence>
<feature type="compositionally biased region" description="Basic and acidic residues" evidence="1">
    <location>
        <begin position="712"/>
        <end position="721"/>
    </location>
</feature>
<reference evidence="3 4" key="1">
    <citation type="journal article" date="2018" name="Front. Microbiol.">
        <title>Genomic and genetic insights into a cosmopolitan fungus, Paecilomyces variotii (Eurotiales).</title>
        <authorList>
            <person name="Urquhart A.S."/>
            <person name="Mondo S.J."/>
            <person name="Makela M.R."/>
            <person name="Hane J.K."/>
            <person name="Wiebenga A."/>
            <person name="He G."/>
            <person name="Mihaltcheva S."/>
            <person name="Pangilinan J."/>
            <person name="Lipzen A."/>
            <person name="Barry K."/>
            <person name="de Vries R.P."/>
            <person name="Grigoriev I.V."/>
            <person name="Idnurm A."/>
        </authorList>
    </citation>
    <scope>NUCLEOTIDE SEQUENCE [LARGE SCALE GENOMIC DNA]</scope>
    <source>
        <strain evidence="3 4">CBS 101075</strain>
    </source>
</reference>
<feature type="compositionally biased region" description="Acidic residues" evidence="1">
    <location>
        <begin position="777"/>
        <end position="786"/>
    </location>
</feature>
<dbReference type="VEuPathDB" id="FungiDB:C8Q69DRAFT_520963"/>
<feature type="domain" description="DUF3824" evidence="2">
    <location>
        <begin position="560"/>
        <end position="701"/>
    </location>
</feature>
<evidence type="ECO:0000259" key="2">
    <source>
        <dbReference type="Pfam" id="PF12868"/>
    </source>
</evidence>
<dbReference type="GeneID" id="39602787"/>
<dbReference type="InterPro" id="IPR024436">
    <property type="entry name" value="DUF3824"/>
</dbReference>
<dbReference type="AlphaFoldDB" id="A0A443HVL7"/>
<feature type="compositionally biased region" description="Basic and acidic residues" evidence="1">
    <location>
        <begin position="741"/>
        <end position="752"/>
    </location>
</feature>
<feature type="compositionally biased region" description="Basic residues" evidence="1">
    <location>
        <begin position="549"/>
        <end position="565"/>
    </location>
</feature>
<feature type="compositionally biased region" description="Pro residues" evidence="1">
    <location>
        <begin position="617"/>
        <end position="626"/>
    </location>
</feature>
<feature type="compositionally biased region" description="Basic and acidic residues" evidence="1">
    <location>
        <begin position="591"/>
        <end position="602"/>
    </location>
</feature>
<evidence type="ECO:0000256" key="1">
    <source>
        <dbReference type="SAM" id="MobiDB-lite"/>
    </source>
</evidence>
<feature type="region of interest" description="Disordered" evidence="1">
    <location>
        <begin position="1"/>
        <end position="34"/>
    </location>
</feature>
<feature type="compositionally biased region" description="Basic residues" evidence="1">
    <location>
        <begin position="794"/>
        <end position="807"/>
    </location>
</feature>
<feature type="region of interest" description="Disordered" evidence="1">
    <location>
        <begin position="171"/>
        <end position="222"/>
    </location>
</feature>
<dbReference type="EMBL" id="RCNU01000005">
    <property type="protein sequence ID" value="RWQ95879.1"/>
    <property type="molecule type" value="Genomic_DNA"/>
</dbReference>